<dbReference type="Proteomes" id="UP001059836">
    <property type="component" value="Chromosome"/>
</dbReference>
<keyword evidence="3" id="KW-1185">Reference proteome</keyword>
<name>A0ABX6ILB0_9ACTN</name>
<reference evidence="2" key="1">
    <citation type="journal article" date="2021" name="Nat. Microbiol.">
        <title>Cocultivation of an ultrasmall environmental parasitic bacterium with lytic ability against bacteria associated with wastewater foams.</title>
        <authorList>
            <person name="Batinovic S."/>
            <person name="Rose J.J.A."/>
            <person name="Ratcliffe J."/>
            <person name="Seviour R.J."/>
            <person name="Petrovski S."/>
        </authorList>
    </citation>
    <scope>NUCLEOTIDE SEQUENCE</scope>
    <source>
        <strain evidence="2">CON9</strain>
    </source>
</reference>
<feature type="region of interest" description="Disordered" evidence="1">
    <location>
        <begin position="46"/>
        <end position="73"/>
    </location>
</feature>
<proteinExistence type="predicted"/>
<feature type="compositionally biased region" description="Basic and acidic residues" evidence="1">
    <location>
        <begin position="10"/>
        <end position="20"/>
    </location>
</feature>
<feature type="compositionally biased region" description="Polar residues" evidence="1">
    <location>
        <begin position="49"/>
        <end position="73"/>
    </location>
</feature>
<gene>
    <name evidence="2" type="ORF">GII31_15945</name>
</gene>
<evidence type="ECO:0000313" key="2">
    <source>
        <dbReference type="EMBL" id="QHN36141.1"/>
    </source>
</evidence>
<dbReference type="EMBL" id="CP045809">
    <property type="protein sequence ID" value="QHN36141.1"/>
    <property type="molecule type" value="Genomic_DNA"/>
</dbReference>
<protein>
    <submittedName>
        <fullName evidence="2">Uncharacterized protein</fullName>
    </submittedName>
</protein>
<feature type="region of interest" description="Disordered" evidence="1">
    <location>
        <begin position="1"/>
        <end position="34"/>
    </location>
</feature>
<evidence type="ECO:0000313" key="3">
    <source>
        <dbReference type="Proteomes" id="UP001059836"/>
    </source>
</evidence>
<evidence type="ECO:0000256" key="1">
    <source>
        <dbReference type="SAM" id="MobiDB-lite"/>
    </source>
</evidence>
<accession>A0ABX6ILB0</accession>
<dbReference type="RefSeq" id="WP_213244401.1">
    <property type="nucleotide sequence ID" value="NZ_CP045806.1"/>
</dbReference>
<organism evidence="2 3">
    <name type="scientific">Gordonia pseudamarae</name>
    <dbReference type="NCBI Taxonomy" id="2831662"/>
    <lineage>
        <taxon>Bacteria</taxon>
        <taxon>Bacillati</taxon>
        <taxon>Actinomycetota</taxon>
        <taxon>Actinomycetes</taxon>
        <taxon>Mycobacteriales</taxon>
        <taxon>Gordoniaceae</taxon>
        <taxon>Gordonia</taxon>
    </lineage>
</organism>
<sequence>MEGDNDPDDADRRSNAREENESGAAPIGVADDQSRLRLAVLARKRGYCSGSNETGPSTTPSPAESRHAWTSRS</sequence>